<dbReference type="InterPro" id="IPR050769">
    <property type="entry name" value="NAT_camello-type"/>
</dbReference>
<dbReference type="PANTHER" id="PTHR13947">
    <property type="entry name" value="GNAT FAMILY N-ACETYLTRANSFERASE"/>
    <property type="match status" value="1"/>
</dbReference>
<proteinExistence type="predicted"/>
<keyword evidence="1" id="KW-0808">Transferase</keyword>
<dbReference type="Proteomes" id="UP000016569">
    <property type="component" value="Unassembled WGS sequence"/>
</dbReference>
<name>A0A8E0KJH4_9CAUL</name>
<dbReference type="InterPro" id="IPR000182">
    <property type="entry name" value="GNAT_dom"/>
</dbReference>
<dbReference type="PANTHER" id="PTHR13947:SF37">
    <property type="entry name" value="LD18367P"/>
    <property type="match status" value="1"/>
</dbReference>
<evidence type="ECO:0000256" key="1">
    <source>
        <dbReference type="ARBA" id="ARBA00022679"/>
    </source>
</evidence>
<dbReference type="EMBL" id="BATC01000021">
    <property type="protein sequence ID" value="GAD59208.1"/>
    <property type="molecule type" value="Genomic_DNA"/>
</dbReference>
<reference evidence="4" key="1">
    <citation type="journal article" date="2013" name="Genome Announc.">
        <title>Draft Genome Sequence of the Dimorphic Prosthecate Bacterium Brevundimonas abyssalis TAR-001T.</title>
        <authorList>
            <person name="Tsubouchi T."/>
            <person name="Nishi S."/>
            <person name="Usui K."/>
            <person name="Shimane Y."/>
            <person name="Takaki Y."/>
            <person name="Maruyama T."/>
            <person name="Hatada Y."/>
        </authorList>
    </citation>
    <scope>NUCLEOTIDE SEQUENCE [LARGE SCALE GENOMIC DNA]</scope>
    <source>
        <strain evidence="4">TAR-001</strain>
    </source>
</reference>
<evidence type="ECO:0000313" key="4">
    <source>
        <dbReference type="Proteomes" id="UP000016569"/>
    </source>
</evidence>
<dbReference type="OrthoDB" id="1431064at2"/>
<dbReference type="CDD" id="cd04301">
    <property type="entry name" value="NAT_SF"/>
    <property type="match status" value="1"/>
</dbReference>
<dbReference type="RefSeq" id="WP_021697303.1">
    <property type="nucleotide sequence ID" value="NZ_BATC01000021.1"/>
</dbReference>
<dbReference type="InterPro" id="IPR016181">
    <property type="entry name" value="Acyl_CoA_acyltransferase"/>
</dbReference>
<dbReference type="GO" id="GO:0008080">
    <property type="term" value="F:N-acetyltransferase activity"/>
    <property type="evidence" value="ECO:0007669"/>
    <property type="project" value="InterPro"/>
</dbReference>
<gene>
    <name evidence="3" type="ORF">MBEBAB_1458</name>
</gene>
<dbReference type="Gene3D" id="3.40.630.30">
    <property type="match status" value="1"/>
</dbReference>
<dbReference type="AlphaFoldDB" id="A0A8E0KJH4"/>
<organism evidence="3 4">
    <name type="scientific">Brevundimonas abyssalis TAR-001</name>
    <dbReference type="NCBI Taxonomy" id="1391729"/>
    <lineage>
        <taxon>Bacteria</taxon>
        <taxon>Pseudomonadati</taxon>
        <taxon>Pseudomonadota</taxon>
        <taxon>Alphaproteobacteria</taxon>
        <taxon>Caulobacterales</taxon>
        <taxon>Caulobacteraceae</taxon>
        <taxon>Brevundimonas</taxon>
    </lineage>
</organism>
<evidence type="ECO:0000313" key="3">
    <source>
        <dbReference type="EMBL" id="GAD59208.1"/>
    </source>
</evidence>
<dbReference type="Pfam" id="PF00583">
    <property type="entry name" value="Acetyltransf_1"/>
    <property type="match status" value="1"/>
</dbReference>
<evidence type="ECO:0000259" key="2">
    <source>
        <dbReference type="PROSITE" id="PS51186"/>
    </source>
</evidence>
<dbReference type="SUPFAM" id="SSF55729">
    <property type="entry name" value="Acyl-CoA N-acyltransferases (Nat)"/>
    <property type="match status" value="1"/>
</dbReference>
<feature type="domain" description="N-acetyltransferase" evidence="2">
    <location>
        <begin position="9"/>
        <end position="159"/>
    </location>
</feature>
<accession>A0A8E0KJH4</accession>
<sequence length="160" mass="17558">MSDAVVSEVVIVPFEPRHTAAWTALNEAWISRLFVVEPKDRLVLDDPQGQILDRGGHILMAEIDGRPVGCCALIAMADDGYELAKMAVDETLRGHGIGKRLMTAAIALARELKAPRLYIETNSSLTNAIGLYAAHGFRHMEAQPTAYARCNVWMELTLQG</sequence>
<comment type="caution">
    <text evidence="3">The sequence shown here is derived from an EMBL/GenBank/DDBJ whole genome shotgun (WGS) entry which is preliminary data.</text>
</comment>
<protein>
    <submittedName>
        <fullName evidence="3">Transcriptional regulator, MarR family</fullName>
    </submittedName>
</protein>
<dbReference type="PROSITE" id="PS51186">
    <property type="entry name" value="GNAT"/>
    <property type="match status" value="1"/>
</dbReference>
<keyword evidence="4" id="KW-1185">Reference proteome</keyword>